<dbReference type="InterPro" id="IPR003593">
    <property type="entry name" value="AAA+_ATPase"/>
</dbReference>
<comment type="similarity">
    <text evidence="1">Belongs to the AAA ATPase family.</text>
</comment>
<reference evidence="5 6" key="1">
    <citation type="submission" date="2024-03" db="EMBL/GenBank/DDBJ databases">
        <title>Novel species of the genus Variovorax.</title>
        <authorList>
            <person name="Liu Q."/>
            <person name="Xin Y.-H."/>
        </authorList>
    </citation>
    <scope>NUCLEOTIDE SEQUENCE [LARGE SCALE GENOMIC DNA]</scope>
    <source>
        <strain evidence="5 6">KACC 18900</strain>
    </source>
</reference>
<dbReference type="SUPFAM" id="SSF52540">
    <property type="entry name" value="P-loop containing nucleoside triphosphate hydrolases"/>
    <property type="match status" value="1"/>
</dbReference>
<dbReference type="InterPro" id="IPR027417">
    <property type="entry name" value="P-loop_NTPase"/>
</dbReference>
<proteinExistence type="inferred from homology"/>
<protein>
    <submittedName>
        <fullName evidence="5">ATP-binding protein</fullName>
    </submittedName>
</protein>
<dbReference type="Pfam" id="PF00004">
    <property type="entry name" value="AAA"/>
    <property type="match status" value="1"/>
</dbReference>
<dbReference type="InterPro" id="IPR050221">
    <property type="entry name" value="26S_Proteasome_ATPase"/>
</dbReference>
<name>A0ABU8WTV3_9BURK</name>
<evidence type="ECO:0000313" key="5">
    <source>
        <dbReference type="EMBL" id="MEJ8850980.1"/>
    </source>
</evidence>
<evidence type="ECO:0000256" key="2">
    <source>
        <dbReference type="ARBA" id="ARBA00022741"/>
    </source>
</evidence>
<keyword evidence="6" id="KW-1185">Reference proteome</keyword>
<gene>
    <name evidence="5" type="ORF">WKW82_30365</name>
</gene>
<evidence type="ECO:0000259" key="4">
    <source>
        <dbReference type="SMART" id="SM00382"/>
    </source>
</evidence>
<feature type="domain" description="AAA+ ATPase" evidence="4">
    <location>
        <begin position="447"/>
        <end position="579"/>
    </location>
</feature>
<dbReference type="InterPro" id="IPR003959">
    <property type="entry name" value="ATPase_AAA_core"/>
</dbReference>
<comment type="caution">
    <text evidence="5">The sequence shown here is derived from an EMBL/GenBank/DDBJ whole genome shotgun (WGS) entry which is preliminary data.</text>
</comment>
<dbReference type="SMART" id="SM00382">
    <property type="entry name" value="AAA"/>
    <property type="match status" value="1"/>
</dbReference>
<dbReference type="RefSeq" id="WP_340346473.1">
    <property type="nucleotide sequence ID" value="NZ_JBBKZT010000018.1"/>
</dbReference>
<accession>A0ABU8WTV3</accession>
<dbReference type="Proteomes" id="UP001385892">
    <property type="component" value="Unassembled WGS sequence"/>
</dbReference>
<evidence type="ECO:0000256" key="1">
    <source>
        <dbReference type="ARBA" id="ARBA00006914"/>
    </source>
</evidence>
<keyword evidence="2" id="KW-0547">Nucleotide-binding</keyword>
<keyword evidence="3 5" id="KW-0067">ATP-binding</keyword>
<dbReference type="GO" id="GO:0005524">
    <property type="term" value="F:ATP binding"/>
    <property type="evidence" value="ECO:0007669"/>
    <property type="project" value="UniProtKB-KW"/>
</dbReference>
<dbReference type="PANTHER" id="PTHR23073">
    <property type="entry name" value="26S PROTEASOME REGULATORY SUBUNIT"/>
    <property type="match status" value="1"/>
</dbReference>
<dbReference type="Gene3D" id="3.40.50.300">
    <property type="entry name" value="P-loop containing nucleotide triphosphate hydrolases"/>
    <property type="match status" value="1"/>
</dbReference>
<sequence length="661" mass="70267">MKRDEALTGVAAVATSDDLPLAQRLLAMLAPGSALPDAAPEAHWLVAQANASAWLDLPSAWSDWRARPPTADARLHRLVTALRLNASEAFALALSHAADSDVMHSRALAWLQAPLREARPTLGLIACLDAQRGLGTAASLTALLDGAALASGLLHIEEPVDRASSRADAALRLPLPLLVTLAGGSGAWPGVSLLDTAPTLATTVQAEATLRATRLQAGDALLIRSGDPAEARAACVAIAHARNARAALIEGEPPAGLLPWLILQDALPVLCAEPGPGDRREVPHRIHRLPRHAGITAGPLLIATGLEGSWQRDGEPLAEWRLPMPEPDERASIWQGLGHDATEAERFARTQRHTAARIASLHARAGTLARDDGAAQANPEHLHRAARQADAGTLGALAQALTEDIDDDALVLTPALRTDLLALAERCRHREGLADTLGPAARTRYRPGVRALLVGPSGTGKTLACGWLATQLSKPLFRVDLAGVTSKWIGETEKNLGELFARAEHADVVLLFDEADSLFGKRTEVKDANDRYANQQTNYLLQRIETYDGIVLLTSNSRSRFDSAFTRRLDAILDFPAPGPAERRALWLAHLGDGHALTASGLNRLAAGCDFAGGHIRNVVLTARAITGRMGLIDWPALGVALQAEYRKLGRAMPVGLVPAE</sequence>
<dbReference type="EMBL" id="JBBKZT010000018">
    <property type="protein sequence ID" value="MEJ8850980.1"/>
    <property type="molecule type" value="Genomic_DNA"/>
</dbReference>
<dbReference type="CDD" id="cd19481">
    <property type="entry name" value="RecA-like_protease"/>
    <property type="match status" value="1"/>
</dbReference>
<evidence type="ECO:0000313" key="6">
    <source>
        <dbReference type="Proteomes" id="UP001385892"/>
    </source>
</evidence>
<evidence type="ECO:0000256" key="3">
    <source>
        <dbReference type="ARBA" id="ARBA00022840"/>
    </source>
</evidence>
<organism evidence="5 6">
    <name type="scientific">Variovorax rhizosphaerae</name>
    <dbReference type="NCBI Taxonomy" id="1836200"/>
    <lineage>
        <taxon>Bacteria</taxon>
        <taxon>Pseudomonadati</taxon>
        <taxon>Pseudomonadota</taxon>
        <taxon>Betaproteobacteria</taxon>
        <taxon>Burkholderiales</taxon>
        <taxon>Comamonadaceae</taxon>
        <taxon>Variovorax</taxon>
    </lineage>
</organism>